<dbReference type="InterPro" id="IPR036565">
    <property type="entry name" value="Mur-like_cat_sf"/>
</dbReference>
<dbReference type="Gene3D" id="3.40.1190.10">
    <property type="entry name" value="Mur-like, catalytic domain"/>
    <property type="match status" value="1"/>
</dbReference>
<dbReference type="Proteomes" id="UP000254640">
    <property type="component" value="Unassembled WGS sequence"/>
</dbReference>
<reference evidence="1 2" key="1">
    <citation type="submission" date="2018-06" db="EMBL/GenBank/DDBJ databases">
        <authorList>
            <consortium name="Pathogen Informatics"/>
            <person name="Doyle S."/>
        </authorList>
    </citation>
    <scope>NUCLEOTIDE SEQUENCE [LARGE SCALE GENOMIC DNA]</scope>
    <source>
        <strain evidence="1 2">NCTC9381</strain>
    </source>
</reference>
<dbReference type="SUPFAM" id="SSF53623">
    <property type="entry name" value="MurD-like peptide ligases, catalytic domain"/>
    <property type="match status" value="1"/>
</dbReference>
<dbReference type="PANTHER" id="PTHR23135">
    <property type="entry name" value="MUR LIGASE FAMILY MEMBER"/>
    <property type="match status" value="1"/>
</dbReference>
<dbReference type="GO" id="GO:0008765">
    <property type="term" value="F:UDP-N-acetylmuramoylalanyl-D-glutamate-2,6-diaminopimelate ligase activity"/>
    <property type="evidence" value="ECO:0007669"/>
    <property type="project" value="UniProtKB-EC"/>
</dbReference>
<evidence type="ECO:0000313" key="1">
    <source>
        <dbReference type="EMBL" id="SUB18428.1"/>
    </source>
</evidence>
<protein>
    <submittedName>
        <fullName evidence="1">UDP-N-acetylmuramoyl-L-alanyl-D-glutamate--2,6-diaminopimelate ligase</fullName>
        <ecNumber evidence="1">6.3.2.13</ecNumber>
    </submittedName>
</protein>
<proteinExistence type="predicted"/>
<gene>
    <name evidence="1" type="primary">murE_2</name>
    <name evidence="1" type="ORF">NCTC9381_04384</name>
</gene>
<keyword evidence="1" id="KW-0436">Ligase</keyword>
<dbReference type="PANTHER" id="PTHR23135:SF4">
    <property type="entry name" value="UDP-N-ACETYLMURAMOYL-L-ALANYL-D-GLUTAMATE--2,6-DIAMINOPIMELATE LIGASE MURE HOMOLOG, CHLOROPLASTIC"/>
    <property type="match status" value="1"/>
</dbReference>
<keyword evidence="2" id="KW-1185">Reference proteome</keyword>
<organism evidence="1 2">
    <name type="scientific">Enterobacter agglomerans</name>
    <name type="common">Erwinia herbicola</name>
    <name type="synonym">Pantoea agglomerans</name>
    <dbReference type="NCBI Taxonomy" id="549"/>
    <lineage>
        <taxon>Bacteria</taxon>
        <taxon>Pseudomonadati</taxon>
        <taxon>Pseudomonadota</taxon>
        <taxon>Gammaproteobacteria</taxon>
        <taxon>Enterobacterales</taxon>
        <taxon>Erwiniaceae</taxon>
        <taxon>Pantoea</taxon>
        <taxon>Pantoea agglomerans group</taxon>
    </lineage>
</organism>
<sequence>MRWITTITAHIFVFSSSWGNGEIDSPLMGAFNVSNLMLALATLLSLDYPLATLISRCTAVAAGQRAYGSVQRRRKNRRLSWIMPTPPDALEKALEAARLHCKGKLWCLFGLRR</sequence>
<dbReference type="GO" id="GO:0005524">
    <property type="term" value="F:ATP binding"/>
    <property type="evidence" value="ECO:0007669"/>
    <property type="project" value="InterPro"/>
</dbReference>
<evidence type="ECO:0000313" key="2">
    <source>
        <dbReference type="Proteomes" id="UP000254640"/>
    </source>
</evidence>
<name>A0A379ALL2_ENTAG</name>
<dbReference type="EC" id="6.3.2.13" evidence="1"/>
<accession>A0A379ALL2</accession>
<dbReference type="EMBL" id="UGSO01000001">
    <property type="protein sequence ID" value="SUB18428.1"/>
    <property type="molecule type" value="Genomic_DNA"/>
</dbReference>
<dbReference type="AlphaFoldDB" id="A0A379ALL2"/>